<keyword evidence="1" id="KW-1133">Transmembrane helix</keyword>
<protein>
    <submittedName>
        <fullName evidence="2">Uncharacterized protein</fullName>
    </submittedName>
</protein>
<feature type="transmembrane region" description="Helical" evidence="1">
    <location>
        <begin position="6"/>
        <end position="27"/>
    </location>
</feature>
<sequence>MQKGGYLIPALGLIVQPGTAMSLLGIWGDHFHTPLALYRLDPRKACASLPTKVEKLIRGTIKVDY</sequence>
<keyword evidence="1" id="KW-0472">Membrane</keyword>
<gene>
    <name evidence="2" type="ORF">BDV40DRAFT_276412</name>
</gene>
<evidence type="ECO:0000313" key="3">
    <source>
        <dbReference type="Proteomes" id="UP000326950"/>
    </source>
</evidence>
<evidence type="ECO:0000313" key="2">
    <source>
        <dbReference type="EMBL" id="KAE8158211.1"/>
    </source>
</evidence>
<keyword evidence="3" id="KW-1185">Reference proteome</keyword>
<proteinExistence type="predicted"/>
<dbReference type="EMBL" id="ML738701">
    <property type="protein sequence ID" value="KAE8158211.1"/>
    <property type="molecule type" value="Genomic_DNA"/>
</dbReference>
<name>A0A5N6UJF5_ASPTM</name>
<organism evidence="2 3">
    <name type="scientific">Aspergillus tamarii</name>
    <dbReference type="NCBI Taxonomy" id="41984"/>
    <lineage>
        <taxon>Eukaryota</taxon>
        <taxon>Fungi</taxon>
        <taxon>Dikarya</taxon>
        <taxon>Ascomycota</taxon>
        <taxon>Pezizomycotina</taxon>
        <taxon>Eurotiomycetes</taxon>
        <taxon>Eurotiomycetidae</taxon>
        <taxon>Eurotiales</taxon>
        <taxon>Aspergillaceae</taxon>
        <taxon>Aspergillus</taxon>
        <taxon>Aspergillus subgen. Circumdati</taxon>
    </lineage>
</organism>
<keyword evidence="1" id="KW-0812">Transmembrane</keyword>
<accession>A0A5N6UJF5</accession>
<evidence type="ECO:0000256" key="1">
    <source>
        <dbReference type="SAM" id="Phobius"/>
    </source>
</evidence>
<reference evidence="2 3" key="1">
    <citation type="submission" date="2019-04" db="EMBL/GenBank/DDBJ databases">
        <title>Friends and foes A comparative genomics study of 23 Aspergillus species from section Flavi.</title>
        <authorList>
            <consortium name="DOE Joint Genome Institute"/>
            <person name="Kjaerbolling I."/>
            <person name="Vesth T."/>
            <person name="Frisvad J.C."/>
            <person name="Nybo J.L."/>
            <person name="Theobald S."/>
            <person name="Kildgaard S."/>
            <person name="Isbrandt T."/>
            <person name="Kuo A."/>
            <person name="Sato A."/>
            <person name="Lyhne E.K."/>
            <person name="Kogle M.E."/>
            <person name="Wiebenga A."/>
            <person name="Kun R.S."/>
            <person name="Lubbers R.J."/>
            <person name="Makela M.R."/>
            <person name="Barry K."/>
            <person name="Chovatia M."/>
            <person name="Clum A."/>
            <person name="Daum C."/>
            <person name="Haridas S."/>
            <person name="He G."/>
            <person name="LaButti K."/>
            <person name="Lipzen A."/>
            <person name="Mondo S."/>
            <person name="Riley R."/>
            <person name="Salamov A."/>
            <person name="Simmons B.A."/>
            <person name="Magnuson J.K."/>
            <person name="Henrissat B."/>
            <person name="Mortensen U.H."/>
            <person name="Larsen T.O."/>
            <person name="Devries R.P."/>
            <person name="Grigoriev I.V."/>
            <person name="Machida M."/>
            <person name="Baker S.E."/>
            <person name="Andersen M.R."/>
        </authorList>
    </citation>
    <scope>NUCLEOTIDE SEQUENCE [LARGE SCALE GENOMIC DNA]</scope>
    <source>
        <strain evidence="2 3">CBS 117626</strain>
    </source>
</reference>
<dbReference type="AlphaFoldDB" id="A0A5N6UJF5"/>
<dbReference type="Proteomes" id="UP000326950">
    <property type="component" value="Unassembled WGS sequence"/>
</dbReference>